<evidence type="ECO:0000256" key="2">
    <source>
        <dbReference type="ARBA" id="ARBA00017228"/>
    </source>
</evidence>
<sequence>MPSTLPLGDPVPADGSFPPAVLQALPQRSDKPLGLYVHIPFCSVRCGYCDFNTYTAEDLGPGASRQSYPETLISELELAAALLESSGAPQRQLSTVFFGGGTPTLLPAEDLARILTRARELFGFAPGAEITTEANPDTVTEASAQLLADAGFTRLSLGMQSAVPEVLKTLDRTHNPENVPTAHDAARAAGLETSLDLIYGTPGESLQDWQRSLETAIALAPDHISAYSLIIEEGTAMAAQVKRGQLPDIDQDDHAEKYLVTDRLLSAAGYQWYEVSNFSRSEATRSQHNLNYWLDSDWWGAGPGAHSHLAGMRWWNVKHPAAYAQRLHQGTSPGHGRELLDDEARVLEYLMLRLRIREGLDIAEYNQLPGAEPITPAVLAELVAEGLIEAEQSQSSSASQGRVVLTLQGRLLADAVTRRLLG</sequence>
<dbReference type="SUPFAM" id="SSF102114">
    <property type="entry name" value="Radical SAM enzymes"/>
    <property type="match status" value="1"/>
</dbReference>
<evidence type="ECO:0000313" key="11">
    <source>
        <dbReference type="EMBL" id="NLS10098.1"/>
    </source>
</evidence>
<dbReference type="AlphaFoldDB" id="A0A7X8TJZ9"/>
<evidence type="ECO:0000256" key="9">
    <source>
        <dbReference type="RuleBase" id="RU364116"/>
    </source>
</evidence>
<keyword evidence="7 9" id="KW-0411">Iron-sulfur</keyword>
<keyword evidence="6 9" id="KW-0408">Iron</keyword>
<dbReference type="SMART" id="SM00729">
    <property type="entry name" value="Elp3"/>
    <property type="match status" value="1"/>
</dbReference>
<dbReference type="EMBL" id="JABAHY010000007">
    <property type="protein sequence ID" value="NLS10098.1"/>
    <property type="molecule type" value="Genomic_DNA"/>
</dbReference>
<dbReference type="Pfam" id="PF06969">
    <property type="entry name" value="HemN_C"/>
    <property type="match status" value="1"/>
</dbReference>
<comment type="similarity">
    <text evidence="1">Belongs to the anaerobic coproporphyrinogen-III oxidase family. HemW subfamily.</text>
</comment>
<dbReference type="SFLD" id="SFLDG01082">
    <property type="entry name" value="B12-binding_domain_containing"/>
    <property type="match status" value="1"/>
</dbReference>
<dbReference type="InterPro" id="IPR004559">
    <property type="entry name" value="HemW-like"/>
</dbReference>
<dbReference type="GO" id="GO:0006779">
    <property type="term" value="P:porphyrin-containing compound biosynthetic process"/>
    <property type="evidence" value="ECO:0007669"/>
    <property type="project" value="InterPro"/>
</dbReference>
<dbReference type="Gene3D" id="3.20.20.70">
    <property type="entry name" value="Aldolase class I"/>
    <property type="match status" value="1"/>
</dbReference>
<dbReference type="PANTHER" id="PTHR13932">
    <property type="entry name" value="COPROPORPHYRINIGEN III OXIDASE"/>
    <property type="match status" value="1"/>
</dbReference>
<dbReference type="InterPro" id="IPR013785">
    <property type="entry name" value="Aldolase_TIM"/>
</dbReference>
<dbReference type="GO" id="GO:0046872">
    <property type="term" value="F:metal ion binding"/>
    <property type="evidence" value="ECO:0007669"/>
    <property type="project" value="UniProtKB-UniRule"/>
</dbReference>
<dbReference type="PROSITE" id="PS51918">
    <property type="entry name" value="RADICAL_SAM"/>
    <property type="match status" value="1"/>
</dbReference>
<evidence type="ECO:0000256" key="6">
    <source>
        <dbReference type="ARBA" id="ARBA00023004"/>
    </source>
</evidence>
<comment type="subcellular location">
    <subcellularLocation>
        <location evidence="9">Cytoplasm</location>
    </subcellularLocation>
</comment>
<keyword evidence="9" id="KW-0004">4Fe-4S</keyword>
<keyword evidence="5 9" id="KW-0479">Metal-binding</keyword>
<protein>
    <recommendedName>
        <fullName evidence="2 9">Heme chaperone HemW</fullName>
    </recommendedName>
</protein>
<evidence type="ECO:0000256" key="7">
    <source>
        <dbReference type="ARBA" id="ARBA00023014"/>
    </source>
</evidence>
<reference evidence="11 12" key="1">
    <citation type="submission" date="2020-04" db="EMBL/GenBank/DDBJ databases">
        <title>Nesterenkonia sp. nov., isolated from marine sediment.</title>
        <authorList>
            <person name="Zhang G."/>
        </authorList>
    </citation>
    <scope>NUCLEOTIDE SEQUENCE [LARGE SCALE GENOMIC DNA]</scope>
    <source>
        <strain evidence="11 12">MY13</strain>
    </source>
</reference>
<dbReference type="Proteomes" id="UP000523139">
    <property type="component" value="Unassembled WGS sequence"/>
</dbReference>
<dbReference type="SFLD" id="SFLDS00029">
    <property type="entry name" value="Radical_SAM"/>
    <property type="match status" value="2"/>
</dbReference>
<dbReference type="InterPro" id="IPR006638">
    <property type="entry name" value="Elp3/MiaA/NifB-like_rSAM"/>
</dbReference>
<evidence type="ECO:0000259" key="10">
    <source>
        <dbReference type="PROSITE" id="PS51918"/>
    </source>
</evidence>
<dbReference type="GO" id="GO:0004109">
    <property type="term" value="F:coproporphyrinogen oxidase activity"/>
    <property type="evidence" value="ECO:0007669"/>
    <property type="project" value="InterPro"/>
</dbReference>
<keyword evidence="9" id="KW-0963">Cytoplasm</keyword>
<gene>
    <name evidence="11" type="ORF">HGQ17_08810</name>
</gene>
<name>A0A7X8TJZ9_9MICC</name>
<comment type="function">
    <text evidence="9">Probably acts as a heme chaperone, transferring heme to an unknown acceptor. Binds one molecule of heme per monomer, possibly covalently. Binds 1 [4Fe-4S] cluster. The cluster is coordinated with 3 cysteines and an exchangeable S-adenosyl-L-methionine.</text>
</comment>
<dbReference type="SFLD" id="SFLDF00562">
    <property type="entry name" value="HemN-like__clustered_with_heat"/>
    <property type="match status" value="1"/>
</dbReference>
<keyword evidence="4 9" id="KW-0949">S-adenosyl-L-methionine</keyword>
<evidence type="ECO:0000256" key="3">
    <source>
        <dbReference type="ARBA" id="ARBA00022617"/>
    </source>
</evidence>
<dbReference type="InterPro" id="IPR010723">
    <property type="entry name" value="HemN_C"/>
</dbReference>
<accession>A0A7X8TJZ9</accession>
<dbReference type="InterPro" id="IPR034505">
    <property type="entry name" value="Coproporphyrinogen-III_oxidase"/>
</dbReference>
<evidence type="ECO:0000256" key="1">
    <source>
        <dbReference type="ARBA" id="ARBA00006100"/>
    </source>
</evidence>
<dbReference type="InterPro" id="IPR007197">
    <property type="entry name" value="rSAM"/>
</dbReference>
<dbReference type="RefSeq" id="WP_168887582.1">
    <property type="nucleotide sequence ID" value="NZ_JABAHY010000007.1"/>
</dbReference>
<dbReference type="SFLD" id="SFLDG01065">
    <property type="entry name" value="anaerobic_coproporphyrinogen-I"/>
    <property type="match status" value="2"/>
</dbReference>
<evidence type="ECO:0000256" key="8">
    <source>
        <dbReference type="ARBA" id="ARBA00023186"/>
    </source>
</evidence>
<keyword evidence="3 9" id="KW-0349">Heme</keyword>
<dbReference type="SFLD" id="SFLDF00288">
    <property type="entry name" value="HemN-like__clustered_with_nucl"/>
    <property type="match status" value="1"/>
</dbReference>
<dbReference type="GO" id="GO:0051539">
    <property type="term" value="F:4 iron, 4 sulfur cluster binding"/>
    <property type="evidence" value="ECO:0007669"/>
    <property type="project" value="UniProtKB-UniRule"/>
</dbReference>
<proteinExistence type="inferred from homology"/>
<keyword evidence="12" id="KW-1185">Reference proteome</keyword>
<dbReference type="NCBIfam" id="TIGR00539">
    <property type="entry name" value="hemN_rel"/>
    <property type="match status" value="1"/>
</dbReference>
<dbReference type="PANTHER" id="PTHR13932:SF5">
    <property type="entry name" value="RADICAL S-ADENOSYL METHIONINE DOMAIN-CONTAINING PROTEIN 1, MITOCHONDRIAL"/>
    <property type="match status" value="1"/>
</dbReference>
<evidence type="ECO:0000256" key="5">
    <source>
        <dbReference type="ARBA" id="ARBA00022723"/>
    </source>
</evidence>
<organism evidence="11 12">
    <name type="scientific">Nesterenkonia sedimenti</name>
    <dbReference type="NCBI Taxonomy" id="1463632"/>
    <lineage>
        <taxon>Bacteria</taxon>
        <taxon>Bacillati</taxon>
        <taxon>Actinomycetota</taxon>
        <taxon>Actinomycetes</taxon>
        <taxon>Micrococcales</taxon>
        <taxon>Micrococcaceae</taxon>
        <taxon>Nesterenkonia</taxon>
    </lineage>
</organism>
<feature type="domain" description="Radical SAM core" evidence="10">
    <location>
        <begin position="27"/>
        <end position="271"/>
    </location>
</feature>
<comment type="caution">
    <text evidence="11">The sequence shown here is derived from an EMBL/GenBank/DDBJ whole genome shotgun (WGS) entry which is preliminary data.</text>
</comment>
<evidence type="ECO:0000256" key="4">
    <source>
        <dbReference type="ARBA" id="ARBA00022691"/>
    </source>
</evidence>
<dbReference type="CDD" id="cd01335">
    <property type="entry name" value="Radical_SAM"/>
    <property type="match status" value="1"/>
</dbReference>
<dbReference type="GO" id="GO:0005737">
    <property type="term" value="C:cytoplasm"/>
    <property type="evidence" value="ECO:0007669"/>
    <property type="project" value="UniProtKB-SubCell"/>
</dbReference>
<evidence type="ECO:0000313" key="12">
    <source>
        <dbReference type="Proteomes" id="UP000523139"/>
    </source>
</evidence>
<dbReference type="InterPro" id="IPR058240">
    <property type="entry name" value="rSAM_sf"/>
</dbReference>
<keyword evidence="8 9" id="KW-0143">Chaperone</keyword>
<dbReference type="Pfam" id="PF04055">
    <property type="entry name" value="Radical_SAM"/>
    <property type="match status" value="1"/>
</dbReference>